<dbReference type="Gene3D" id="3.40.50.720">
    <property type="entry name" value="NAD(P)-binding Rossmann-like Domain"/>
    <property type="match status" value="2"/>
</dbReference>
<keyword evidence="6" id="KW-0067">ATP-binding</keyword>
<dbReference type="InterPro" id="IPR035985">
    <property type="entry name" value="Ubiquitin-activating_enz"/>
</dbReference>
<evidence type="ECO:0000256" key="3">
    <source>
        <dbReference type="ARBA" id="ARBA00022598"/>
    </source>
</evidence>
<name>A0A0R0M0E3_9MICR</name>
<evidence type="ECO:0000256" key="1">
    <source>
        <dbReference type="ARBA" id="ARBA00004906"/>
    </source>
</evidence>
<dbReference type="PANTHER" id="PTHR10953:SF4">
    <property type="entry name" value="UBIQUITIN-ACTIVATING ENZYME E1 C-TERMINAL DOMAIN-CONTAINING PROTEIN"/>
    <property type="match status" value="1"/>
</dbReference>
<accession>A0A0R0M0E3</accession>
<dbReference type="GO" id="GO:0019948">
    <property type="term" value="F:SUMO activating enzyme activity"/>
    <property type="evidence" value="ECO:0007669"/>
    <property type="project" value="TreeGrafter"/>
</dbReference>
<dbReference type="InterPro" id="IPR033127">
    <property type="entry name" value="UBQ-activ_enz_E1_Cys_AS"/>
</dbReference>
<dbReference type="Pfam" id="PF00899">
    <property type="entry name" value="ThiF"/>
    <property type="match status" value="2"/>
</dbReference>
<organism evidence="9 10">
    <name type="scientific">Pseudoloma neurophilia</name>
    <dbReference type="NCBI Taxonomy" id="146866"/>
    <lineage>
        <taxon>Eukaryota</taxon>
        <taxon>Fungi</taxon>
        <taxon>Fungi incertae sedis</taxon>
        <taxon>Microsporidia</taxon>
        <taxon>Pseudoloma</taxon>
    </lineage>
</organism>
<dbReference type="GO" id="GO:0031510">
    <property type="term" value="C:SUMO activating enzyme complex"/>
    <property type="evidence" value="ECO:0007669"/>
    <property type="project" value="TreeGrafter"/>
</dbReference>
<comment type="similarity">
    <text evidence="2">Belongs to the ubiquitin-activating E1 family.</text>
</comment>
<evidence type="ECO:0000256" key="7">
    <source>
        <dbReference type="PROSITE-ProRule" id="PRU10132"/>
    </source>
</evidence>
<dbReference type="PROSITE" id="PS00865">
    <property type="entry name" value="UBIQUITIN_ACTIVAT_2"/>
    <property type="match status" value="1"/>
</dbReference>
<gene>
    <name evidence="9" type="ORF">M153_13900011307</name>
</gene>
<dbReference type="Proteomes" id="UP000051530">
    <property type="component" value="Unassembled WGS sequence"/>
</dbReference>
<keyword evidence="4" id="KW-0547">Nucleotide-binding</keyword>
<dbReference type="UniPathway" id="UPA00143"/>
<dbReference type="VEuPathDB" id="MicrosporidiaDB:M153_13900011307"/>
<dbReference type="Pfam" id="PF10585">
    <property type="entry name" value="UBA_E1_SCCH"/>
    <property type="match status" value="1"/>
</dbReference>
<evidence type="ECO:0000256" key="5">
    <source>
        <dbReference type="ARBA" id="ARBA00022786"/>
    </source>
</evidence>
<evidence type="ECO:0000256" key="6">
    <source>
        <dbReference type="ARBA" id="ARBA00022840"/>
    </source>
</evidence>
<comment type="pathway">
    <text evidence="1">Protein modification; protein ubiquitination.</text>
</comment>
<protein>
    <submittedName>
        <fullName evidence="9">Ubiquitin-activating enzyme E1</fullName>
    </submittedName>
</protein>
<dbReference type="OrthoDB" id="10252231at2759"/>
<sequence length="1187" mass="135247">MSDNIKSSMTSQEDASESLYSRQLLVLGPKAHKKLSTSRILIISINGLSQEIAKNLVLAGANVDIAALPSNNDKLDASSQAICDNSVFDKSDCLTAYYGLENQKKNKIAKKLEGLNHFVRVNVVEVEQILKASGILTSAYSQKQPEHNSLSTDDISQYSLVIVANIPLDHAYKLNAFLRTKNVPMIVTEQRGFSGFAINDFIKMRSINTNGESCKIGAISKIEKKDIQDIENDEVEQKHEDIIDETLSRKSFSLSQEQSESQGKNMINHVFTTVERHNLECGNLLIFSNRVYRIKTLTPFTFAINTDHEIDGEQFEEVKEQKCFEFLTIKESVQKKIDQAAEFDLENLLPSGYKLTETSLMAFYESLGIYTCKYGDLPGIYSKDDCTKKLNPIFHEITKNKYNHNSSQMKSQDATHYSQLPALQLFSYTCQALFQPVISIIGGFVAQEALKCVSEQFTPSQDVFLYDCSNILNFEGENSEDYTKCALEVEDKKEKDQYEVERMAARHFTRSLRVYDPNSIFTSSVFHHLYILFLERTLKILTSNVFLVGSGAIGCEHLKNLYCKVTITDMDTIEESNLNRQFLFRKPDIGCFKSVCAANSIMNTRNWWYTDDIKQIMFDHYRFVLESKKTCSSQTNAHSRSSIEASVLERLSTPKIPVTQATVNCDEQTQSDEILSNLEKAQNIQSYTTPVNSSTENIFSDKFLKSFSLLALALDNAEAREYMDSRSVDLKIPLFDSGTLGTKGHTQTVLPFLTESYGSSRDPPEKDIPLCTIRNFPHLIEHCVEWGLAHFNELFVLDAPADVGIILEENNEAPGDDLDAKIRGSSSVSPLKKIHLHPPQNLQECSQYAKDLLEFNFNTTIVDLITLFPRDHVTEEGLSFWEPPKKYPRVLEEGNAQTNNLVQLFLSSCTKLLADVWLSSSQNEKIKKNTIVFEKDLDSNQHINFIYAASNLRAFNYRIKETTRLEVKRLAGRIIPAIATTTAVISGLSCVEMYRYMLNYDRIYGMIEHTEPISTKNLSQDEKSTALIKLIKYRIPFKHIPFLNTYINLALPFTSFSEPMAPFESECTIFKCKFNLWDEMVVRNCTVRNLLEQSQESNQNDPVEDTKGEIDSNNSFNQSVYLQMPPSIDMISLNDRLIFCSWSKEKYEKSLDQMLVNENEGRKRLDILFEEECMECVPMWIVKEREV</sequence>
<dbReference type="PANTHER" id="PTHR10953">
    <property type="entry name" value="UBIQUITIN-ACTIVATING ENZYME E1"/>
    <property type="match status" value="1"/>
</dbReference>
<dbReference type="InterPro" id="IPR045886">
    <property type="entry name" value="ThiF/MoeB/HesA"/>
</dbReference>
<dbReference type="GO" id="GO:0005737">
    <property type="term" value="C:cytoplasm"/>
    <property type="evidence" value="ECO:0007669"/>
    <property type="project" value="TreeGrafter"/>
</dbReference>
<dbReference type="Gene3D" id="1.10.10.2660">
    <property type="entry name" value="Ubiquitin-activating enzyme E1, SCCH domain"/>
    <property type="match status" value="2"/>
</dbReference>
<dbReference type="GO" id="GO:0016925">
    <property type="term" value="P:protein sumoylation"/>
    <property type="evidence" value="ECO:0007669"/>
    <property type="project" value="TreeGrafter"/>
</dbReference>
<keyword evidence="3" id="KW-0436">Ligase</keyword>
<evidence type="ECO:0000313" key="10">
    <source>
        <dbReference type="Proteomes" id="UP000051530"/>
    </source>
</evidence>
<feature type="domain" description="Ubiquitin-activating enzyme E1 C-terminal" evidence="8">
    <location>
        <begin position="1042"/>
        <end position="1180"/>
    </location>
</feature>
<dbReference type="InterPro" id="IPR019572">
    <property type="entry name" value="UBA_E1_SCCH"/>
</dbReference>
<dbReference type="SUPFAM" id="SSF69572">
    <property type="entry name" value="Activating enzymes of the ubiquitin-like proteins"/>
    <property type="match status" value="3"/>
</dbReference>
<dbReference type="GO" id="GO:0016567">
    <property type="term" value="P:protein ubiquitination"/>
    <property type="evidence" value="ECO:0007669"/>
    <property type="project" value="UniProtKB-UniPathway"/>
</dbReference>
<dbReference type="GO" id="GO:0005524">
    <property type="term" value="F:ATP binding"/>
    <property type="evidence" value="ECO:0007669"/>
    <property type="project" value="UniProtKB-KW"/>
</dbReference>
<evidence type="ECO:0000256" key="4">
    <source>
        <dbReference type="ARBA" id="ARBA00022741"/>
    </source>
</evidence>
<dbReference type="InterPro" id="IPR018965">
    <property type="entry name" value="Ub-activating_enz_E1_C"/>
</dbReference>
<dbReference type="EMBL" id="LGUB01000029">
    <property type="protein sequence ID" value="KRH94808.1"/>
    <property type="molecule type" value="Genomic_DNA"/>
</dbReference>
<proteinExistence type="inferred from homology"/>
<feature type="active site" description="Glycyl thioester intermediate" evidence="7">
    <location>
        <position position="771"/>
    </location>
</feature>
<keyword evidence="5" id="KW-0833">Ubl conjugation pathway</keyword>
<dbReference type="SMART" id="SM00985">
    <property type="entry name" value="UBA_e1_C"/>
    <property type="match status" value="1"/>
</dbReference>
<keyword evidence="10" id="KW-1185">Reference proteome</keyword>
<comment type="caution">
    <text evidence="9">The sequence shown here is derived from an EMBL/GenBank/DDBJ whole genome shotgun (WGS) entry which is preliminary data.</text>
</comment>
<dbReference type="AlphaFoldDB" id="A0A0R0M0E3"/>
<evidence type="ECO:0000313" key="9">
    <source>
        <dbReference type="EMBL" id="KRH94808.1"/>
    </source>
</evidence>
<dbReference type="InterPro" id="IPR000594">
    <property type="entry name" value="ThiF_NAD_FAD-bd"/>
</dbReference>
<evidence type="ECO:0000256" key="2">
    <source>
        <dbReference type="ARBA" id="ARBA00005673"/>
    </source>
</evidence>
<evidence type="ECO:0000259" key="8">
    <source>
        <dbReference type="SMART" id="SM00985"/>
    </source>
</evidence>
<reference evidence="9 10" key="1">
    <citation type="submission" date="2015-07" db="EMBL/GenBank/DDBJ databases">
        <title>The genome of Pseudoloma neurophilia, a relevant intracellular parasite of the zebrafish.</title>
        <authorList>
            <person name="Ndikumana S."/>
            <person name="Pelin A."/>
            <person name="Sanders J."/>
            <person name="Corradi N."/>
        </authorList>
    </citation>
    <scope>NUCLEOTIDE SEQUENCE [LARGE SCALE GENOMIC DNA]</scope>
    <source>
        <strain evidence="9 10">MK1</strain>
    </source>
</reference>
<dbReference type="InterPro" id="IPR042063">
    <property type="entry name" value="Ubi_acti_E1_SCCH"/>
</dbReference>